<sequence>MANTDIASLLNNSQREGTYRMLTPGTKGNYVMVPYSNVPSLQQRGFVLDDGEIHRYQGDVEAAHASHPLHTGGQIALDVVKGIGKGALTGVSVGDRWAREHLPPFFTNSNLGFGHPADLDKLDEMKTAHNTAQRVGKGIEQTAEFLIPAGGEAALAGEVARLIPKAAPIAGIAASALGSGLVNKYQGQSFGEGALWGAGGHIAADAIKKAAPYLATRAMDSRLFADTRDKATKVKDIGEAILKDTTGIDPGKIVDQAKALLTHYQGTLESAAKNSPLFVDLDTVRNTLKPFFARARRGNQESVLNDLNTIHKQLSSYQGSGASIPNQVSVGDALGFKDGLDGLSRQWGKRKELQDHALEAVRDALHDSLKTALPEYEALQQRISALHPVAHAQGIEGLPNNIKKQFADNLVDLVKSGVGYLGGLELADALHGGAIPHIAAGAAGAILPKLIPESHVLMSGARAASSTSLPAAARIATGATLAGVRGPQRWMDNGARNLALSGIDDDTINKLRATDKGQQTLMEAGDLSFGSRRLAAITNRLLQESKK</sequence>
<keyword evidence="2" id="KW-1185">Reference proteome</keyword>
<dbReference type="Proteomes" id="UP000321820">
    <property type="component" value="Chromosome"/>
</dbReference>
<evidence type="ECO:0000313" key="2">
    <source>
        <dbReference type="Proteomes" id="UP000321820"/>
    </source>
</evidence>
<dbReference type="AlphaFoldDB" id="A0A5B9EFD1"/>
<dbReference type="RefSeq" id="WP_147650079.1">
    <property type="nucleotide sequence ID" value="NZ_CP042806.1"/>
</dbReference>
<proteinExistence type="predicted"/>
<dbReference type="KEGG" id="talb:FTW19_23950"/>
<organism evidence="1 2">
    <name type="scientific">Terriglobus albidus</name>
    <dbReference type="NCBI Taxonomy" id="1592106"/>
    <lineage>
        <taxon>Bacteria</taxon>
        <taxon>Pseudomonadati</taxon>
        <taxon>Acidobacteriota</taxon>
        <taxon>Terriglobia</taxon>
        <taxon>Terriglobales</taxon>
        <taxon>Acidobacteriaceae</taxon>
        <taxon>Terriglobus</taxon>
    </lineage>
</organism>
<gene>
    <name evidence="1" type="ORF">FTW19_23950</name>
</gene>
<evidence type="ECO:0000313" key="1">
    <source>
        <dbReference type="EMBL" id="QEE30782.1"/>
    </source>
</evidence>
<accession>A0A5B9EFD1</accession>
<reference evidence="1 2" key="1">
    <citation type="submission" date="2019-08" db="EMBL/GenBank/DDBJ databases">
        <title>Complete genome sequence of Terriglobus albidus strain ORNL.</title>
        <authorList>
            <person name="Podar M."/>
        </authorList>
    </citation>
    <scope>NUCLEOTIDE SEQUENCE [LARGE SCALE GENOMIC DNA]</scope>
    <source>
        <strain evidence="1 2">ORNL</strain>
    </source>
</reference>
<dbReference type="EMBL" id="CP042806">
    <property type="protein sequence ID" value="QEE30782.1"/>
    <property type="molecule type" value="Genomic_DNA"/>
</dbReference>
<name>A0A5B9EFD1_9BACT</name>
<protein>
    <submittedName>
        <fullName evidence="1">Uncharacterized protein</fullName>
    </submittedName>
</protein>